<evidence type="ECO:0000313" key="2">
    <source>
        <dbReference type="Proteomes" id="UP000655443"/>
    </source>
</evidence>
<evidence type="ECO:0000313" key="1">
    <source>
        <dbReference type="EMBL" id="GHE13843.1"/>
    </source>
</evidence>
<name>A0A919D695_9ACTN</name>
<sequence>MPKKQPRAAQLARQIQAVTGLPYTRCLKMCEPSEGSWVRLARELRTAGLTEAADHLLAVDAVTTEASTWFSAGGEIEGLYYYTDNPRVQRTYDACSDAADAVLNRVGFDRHSWDSDAEVYHAAFLALSKAGTLPDGRTLARAALDVFADDATWCSDVIRSKGRAPFTYDTAAGLTGPGTPTAVAARKAARAMARAAAIPFHGDEEWYEAAGVMVEVMWHAAEAAGLPPLEGRPNCQDHLRDFMDGEIPQR</sequence>
<dbReference type="AlphaFoldDB" id="A0A919D695"/>
<reference evidence="1" key="2">
    <citation type="submission" date="2020-09" db="EMBL/GenBank/DDBJ databases">
        <authorList>
            <person name="Sun Q."/>
            <person name="Ohkuma M."/>
        </authorList>
    </citation>
    <scope>NUCLEOTIDE SEQUENCE</scope>
    <source>
        <strain evidence="1">JCM 4714</strain>
    </source>
</reference>
<accession>A0A919D695</accession>
<comment type="caution">
    <text evidence="1">The sequence shown here is derived from an EMBL/GenBank/DDBJ whole genome shotgun (WGS) entry which is preliminary data.</text>
</comment>
<protein>
    <submittedName>
        <fullName evidence="1">Uncharacterized protein</fullName>
    </submittedName>
</protein>
<reference evidence="1" key="1">
    <citation type="journal article" date="2014" name="Int. J. Syst. Evol. Microbiol.">
        <title>Complete genome sequence of Corynebacterium casei LMG S-19264T (=DSM 44701T), isolated from a smear-ripened cheese.</title>
        <authorList>
            <consortium name="US DOE Joint Genome Institute (JGI-PGF)"/>
            <person name="Walter F."/>
            <person name="Albersmeier A."/>
            <person name="Kalinowski J."/>
            <person name="Ruckert C."/>
        </authorList>
    </citation>
    <scope>NUCLEOTIDE SEQUENCE</scope>
    <source>
        <strain evidence="1">JCM 4714</strain>
    </source>
</reference>
<dbReference type="Proteomes" id="UP000655443">
    <property type="component" value="Unassembled WGS sequence"/>
</dbReference>
<dbReference type="EMBL" id="BMVG01000044">
    <property type="protein sequence ID" value="GHE13843.1"/>
    <property type="molecule type" value="Genomic_DNA"/>
</dbReference>
<organism evidence="1 2">
    <name type="scientific">Streptomyces alanosinicus</name>
    <dbReference type="NCBI Taxonomy" id="68171"/>
    <lineage>
        <taxon>Bacteria</taxon>
        <taxon>Bacillati</taxon>
        <taxon>Actinomycetota</taxon>
        <taxon>Actinomycetes</taxon>
        <taxon>Kitasatosporales</taxon>
        <taxon>Streptomycetaceae</taxon>
        <taxon>Streptomyces</taxon>
    </lineage>
</organism>
<keyword evidence="2" id="KW-1185">Reference proteome</keyword>
<proteinExistence type="predicted"/>
<gene>
    <name evidence="1" type="ORF">GCM10010339_82460</name>
</gene>
<dbReference type="RefSeq" id="WP_189958704.1">
    <property type="nucleotide sequence ID" value="NZ_BMVG01000044.1"/>
</dbReference>